<evidence type="ECO:0000256" key="7">
    <source>
        <dbReference type="ARBA" id="ARBA00023136"/>
    </source>
</evidence>
<keyword evidence="5 8" id="KW-0812">Transmembrane</keyword>
<organism evidence="10 11">
    <name type="scientific">Tepidibacillus decaturensis</name>
    <dbReference type="NCBI Taxonomy" id="1413211"/>
    <lineage>
        <taxon>Bacteria</taxon>
        <taxon>Bacillati</taxon>
        <taxon>Bacillota</taxon>
        <taxon>Bacilli</taxon>
        <taxon>Bacillales</taxon>
        <taxon>Bacillaceae</taxon>
        <taxon>Tepidibacillus</taxon>
    </lineage>
</organism>
<keyword evidence="4 8" id="KW-1003">Cell membrane</keyword>
<feature type="transmembrane region" description="Helical" evidence="9">
    <location>
        <begin position="152"/>
        <end position="172"/>
    </location>
</feature>
<accession>A0A135L0R8</accession>
<feature type="transmembrane region" description="Helical" evidence="9">
    <location>
        <begin position="302"/>
        <end position="324"/>
    </location>
</feature>
<evidence type="ECO:0000256" key="3">
    <source>
        <dbReference type="ARBA" id="ARBA00022448"/>
    </source>
</evidence>
<evidence type="ECO:0000256" key="4">
    <source>
        <dbReference type="ARBA" id="ARBA00022475"/>
    </source>
</evidence>
<feature type="transmembrane region" description="Helical" evidence="9">
    <location>
        <begin position="336"/>
        <end position="356"/>
    </location>
</feature>
<feature type="transmembrane region" description="Helical" evidence="9">
    <location>
        <begin position="432"/>
        <end position="450"/>
    </location>
</feature>
<feature type="transmembrane region" description="Helical" evidence="9">
    <location>
        <begin position="36"/>
        <end position="56"/>
    </location>
</feature>
<evidence type="ECO:0000256" key="1">
    <source>
        <dbReference type="ARBA" id="ARBA00004651"/>
    </source>
</evidence>
<dbReference type="InterPro" id="IPR006043">
    <property type="entry name" value="NCS2"/>
</dbReference>
<dbReference type="Pfam" id="PF00860">
    <property type="entry name" value="Xan_ur_permease"/>
    <property type="match status" value="1"/>
</dbReference>
<dbReference type="STRING" id="1413211.U473_14055"/>
<comment type="subcellular location">
    <subcellularLocation>
        <location evidence="1 8">Cell membrane</location>
        <topology evidence="1 8">Multi-pass membrane protein</topology>
    </subcellularLocation>
</comment>
<evidence type="ECO:0000256" key="2">
    <source>
        <dbReference type="ARBA" id="ARBA00005697"/>
    </source>
</evidence>
<dbReference type="GO" id="GO:0005345">
    <property type="term" value="F:purine nucleobase transmembrane transporter activity"/>
    <property type="evidence" value="ECO:0007669"/>
    <property type="project" value="TreeGrafter"/>
</dbReference>
<dbReference type="InterPro" id="IPR045018">
    <property type="entry name" value="Azg-like"/>
</dbReference>
<dbReference type="AlphaFoldDB" id="A0A135L0R8"/>
<reference evidence="10 11" key="1">
    <citation type="submission" date="2016-02" db="EMBL/GenBank/DDBJ databases">
        <title>Draft Genome for Tepidibacillus decaturensis nov. sp. Strain Z9, an Anaerobic, Moderately Thermophilic and Heterotrophic Bacterium from Deep Subsurface of the Illinois Basin, USA.</title>
        <authorList>
            <person name="Dong Y."/>
            <person name="Chang J.Y."/>
            <person name="Sanford R."/>
            <person name="Fouke B.W."/>
        </authorList>
    </citation>
    <scope>NUCLEOTIDE SEQUENCE [LARGE SCALE GENOMIC DNA]</scope>
    <source>
        <strain evidence="10 11">Z9</strain>
    </source>
</reference>
<feature type="transmembrane region" description="Helical" evidence="9">
    <location>
        <begin position="394"/>
        <end position="420"/>
    </location>
</feature>
<name>A0A135L0R8_9BACI</name>
<dbReference type="InterPro" id="IPR026033">
    <property type="entry name" value="Azg-like_bact_archaea"/>
</dbReference>
<comment type="similarity">
    <text evidence="2 8">Belongs to the nucleobase:cation symporter-2 (NCS2) (TC 2.A.40) family. Azg-like subfamily.</text>
</comment>
<keyword evidence="11" id="KW-1185">Reference proteome</keyword>
<evidence type="ECO:0000313" key="11">
    <source>
        <dbReference type="Proteomes" id="UP000070352"/>
    </source>
</evidence>
<dbReference type="Proteomes" id="UP000070352">
    <property type="component" value="Unassembled WGS sequence"/>
</dbReference>
<keyword evidence="6 8" id="KW-1133">Transmembrane helix</keyword>
<sequence length="451" mass="47846">MEQTAKLSQKNNSELVSGIDRFFGLSERNTTVRTELLAGITTFLTMAYILIVNPFFLGQLGGMDMGAVFVATAVSAAIGSLLMGLLANYPIALAPGMGLNAYFTFTVVLGMKVPWQTALAAVFISGAIFFILTLTKIREAIINAIPSGLKHAVSAGIGLFIAFIGLKNAGIIAADPEGTFVKLSTELGRPDILLTFFGIIVTLFFLVKKVKGGIFYGMILTAIAGWVFGIVQTPTGVFAAPPSIEPTFMHLDFKGALNMGLLTIIFSFLFVDFFDTAGTLVGVANQAGLMKDNKLPKASRALTADSIATMVGAMFGTSTVTSYIESSAGVAAGGRTGLTAIFTSIMFLVALFFYPLIQAVASVAAITSPALIIVGILMVSSLKEIDWKGLDEAVPAFFTMLMMPLTFSIATGISLGFVVYPLVKVFAGKAKEVHPIMYVLGALFVLRFIFL</sequence>
<feature type="transmembrane region" description="Helical" evidence="9">
    <location>
        <begin position="214"/>
        <end position="239"/>
    </location>
</feature>
<feature type="transmembrane region" description="Helical" evidence="9">
    <location>
        <begin position="259"/>
        <end position="281"/>
    </location>
</feature>
<dbReference type="PIRSF" id="PIRSF005353">
    <property type="entry name" value="PbuG"/>
    <property type="match status" value="1"/>
</dbReference>
<proteinExistence type="inferred from homology"/>
<dbReference type="PANTHER" id="PTHR43337">
    <property type="entry name" value="XANTHINE/URACIL PERMEASE C887.17-RELATED"/>
    <property type="match status" value="1"/>
</dbReference>
<dbReference type="EMBL" id="LSKU01000002">
    <property type="protein sequence ID" value="KXG42586.1"/>
    <property type="molecule type" value="Genomic_DNA"/>
</dbReference>
<protein>
    <submittedName>
        <fullName evidence="10">Guanine permease</fullName>
    </submittedName>
</protein>
<evidence type="ECO:0000313" key="10">
    <source>
        <dbReference type="EMBL" id="KXG42586.1"/>
    </source>
</evidence>
<feature type="transmembrane region" description="Helical" evidence="9">
    <location>
        <begin position="68"/>
        <end position="93"/>
    </location>
</feature>
<evidence type="ECO:0000256" key="5">
    <source>
        <dbReference type="ARBA" id="ARBA00022692"/>
    </source>
</evidence>
<dbReference type="GO" id="GO:0005886">
    <property type="term" value="C:plasma membrane"/>
    <property type="evidence" value="ECO:0007669"/>
    <property type="project" value="UniProtKB-SubCell"/>
</dbReference>
<feature type="transmembrane region" description="Helical" evidence="9">
    <location>
        <begin position="113"/>
        <end position="132"/>
    </location>
</feature>
<dbReference type="OrthoDB" id="9808458at2"/>
<feature type="transmembrane region" description="Helical" evidence="9">
    <location>
        <begin position="363"/>
        <end position="382"/>
    </location>
</feature>
<feature type="transmembrane region" description="Helical" evidence="9">
    <location>
        <begin position="192"/>
        <end position="207"/>
    </location>
</feature>
<evidence type="ECO:0000256" key="6">
    <source>
        <dbReference type="ARBA" id="ARBA00022989"/>
    </source>
</evidence>
<dbReference type="PANTHER" id="PTHR43337:SF11">
    <property type="entry name" value="GUANINE_HYPOXANTHINE PERMEASE PBUG"/>
    <property type="match status" value="1"/>
</dbReference>
<evidence type="ECO:0000256" key="9">
    <source>
        <dbReference type="SAM" id="Phobius"/>
    </source>
</evidence>
<keyword evidence="7 8" id="KW-0472">Membrane</keyword>
<keyword evidence="3 8" id="KW-0813">Transport</keyword>
<comment type="caution">
    <text evidence="10">The sequence shown here is derived from an EMBL/GenBank/DDBJ whole genome shotgun (WGS) entry which is preliminary data.</text>
</comment>
<gene>
    <name evidence="10" type="ORF">U473_14055</name>
</gene>
<evidence type="ECO:0000256" key="8">
    <source>
        <dbReference type="PIRNR" id="PIRNR005353"/>
    </source>
</evidence>